<dbReference type="EMBL" id="JAGMWT010000004">
    <property type="protein sequence ID" value="KAH7130636.1"/>
    <property type="molecule type" value="Genomic_DNA"/>
</dbReference>
<feature type="compositionally biased region" description="Basic residues" evidence="1">
    <location>
        <begin position="550"/>
        <end position="575"/>
    </location>
</feature>
<evidence type="ECO:0000259" key="2">
    <source>
        <dbReference type="PROSITE" id="PS00028"/>
    </source>
</evidence>
<sequence>MLLRLQRQNGSIIFESVRPQFGLLPNKRAPLKLTRYLSSSHKGSVPPCPCQTFTSDTKSPGRPEGKDSSHPVQPLSSHEILLPQHEISKKSRRSSLVRLTSKMISSIHKQSSKIIHPFNKQSNKGIDLWPYYTSTLTPELPTSARHELANLPEYELPGSSICPEMDAQSVHHNIHHRRRMSNHTRPLNEQNNHSFAQYNSKLYPDTHQGVSPTVPPQPPLLQTNMQYTQAHGTRPEYTPSTRSSAFSTIEQGSYAQNSQSTMPTSTQTYITPSLSSETTPDISPISQTSANPGPPIFYGGVHNHVSYQHQFSPSPMHSPSPLHAPMPVFKHHQNNFVANPQLFSPSLTRRNSAEMDTNVIPEYPPRGYFGAETMSPLQLQPGATFVPQIYAPMTVAISNFASTSNNSQIMEHSCQSSPTDHPQRNSVPEIPERIYNDALPVYSPQTAHSVPSNGQASALTITQTCILNDNSRADRGILRRSASAPATINDASTVFPILSCGQCDGSFRGQYAKGNMSRHMRSKHPSSTNGVIEPEDLICRKCKSGFKRPDARKKHEWKQHRIHDVKPKKRGRRRKMPELEDFEILESQY</sequence>
<reference evidence="3" key="1">
    <citation type="journal article" date="2021" name="Nat. Commun.">
        <title>Genetic determinants of endophytism in the Arabidopsis root mycobiome.</title>
        <authorList>
            <person name="Mesny F."/>
            <person name="Miyauchi S."/>
            <person name="Thiergart T."/>
            <person name="Pickel B."/>
            <person name="Atanasova L."/>
            <person name="Karlsson M."/>
            <person name="Huettel B."/>
            <person name="Barry K.W."/>
            <person name="Haridas S."/>
            <person name="Chen C."/>
            <person name="Bauer D."/>
            <person name="Andreopoulos W."/>
            <person name="Pangilinan J."/>
            <person name="LaButti K."/>
            <person name="Riley R."/>
            <person name="Lipzen A."/>
            <person name="Clum A."/>
            <person name="Drula E."/>
            <person name="Henrissat B."/>
            <person name="Kohler A."/>
            <person name="Grigoriev I.V."/>
            <person name="Martin F.M."/>
            <person name="Hacquard S."/>
        </authorList>
    </citation>
    <scope>NUCLEOTIDE SEQUENCE</scope>
    <source>
        <strain evidence="3">MPI-CAGE-CH-0243</strain>
    </source>
</reference>
<evidence type="ECO:0000313" key="4">
    <source>
        <dbReference type="Proteomes" id="UP000700596"/>
    </source>
</evidence>
<comment type="caution">
    <text evidence="3">The sequence shown here is derived from an EMBL/GenBank/DDBJ whole genome shotgun (WGS) entry which is preliminary data.</text>
</comment>
<dbReference type="PROSITE" id="PS00028">
    <property type="entry name" value="ZINC_FINGER_C2H2_1"/>
    <property type="match status" value="1"/>
</dbReference>
<dbReference type="Proteomes" id="UP000700596">
    <property type="component" value="Unassembled WGS sequence"/>
</dbReference>
<accession>A0A9P9ISC2</accession>
<organism evidence="3 4">
    <name type="scientific">Dendryphion nanum</name>
    <dbReference type="NCBI Taxonomy" id="256645"/>
    <lineage>
        <taxon>Eukaryota</taxon>
        <taxon>Fungi</taxon>
        <taxon>Dikarya</taxon>
        <taxon>Ascomycota</taxon>
        <taxon>Pezizomycotina</taxon>
        <taxon>Dothideomycetes</taxon>
        <taxon>Pleosporomycetidae</taxon>
        <taxon>Pleosporales</taxon>
        <taxon>Torulaceae</taxon>
        <taxon>Dendryphion</taxon>
    </lineage>
</organism>
<evidence type="ECO:0000256" key="1">
    <source>
        <dbReference type="SAM" id="MobiDB-lite"/>
    </source>
</evidence>
<protein>
    <recommendedName>
        <fullName evidence="2">C2H2-type domain-containing protein</fullName>
    </recommendedName>
</protein>
<feature type="region of interest" description="Disordered" evidence="1">
    <location>
        <begin position="38"/>
        <end position="79"/>
    </location>
</feature>
<dbReference type="InterPro" id="IPR013087">
    <property type="entry name" value="Znf_C2H2_type"/>
</dbReference>
<feature type="compositionally biased region" description="Basic and acidic residues" evidence="1">
    <location>
        <begin position="59"/>
        <end position="69"/>
    </location>
</feature>
<dbReference type="Gene3D" id="3.30.160.60">
    <property type="entry name" value="Classic Zinc Finger"/>
    <property type="match status" value="1"/>
</dbReference>
<proteinExistence type="predicted"/>
<evidence type="ECO:0000313" key="3">
    <source>
        <dbReference type="EMBL" id="KAH7130636.1"/>
    </source>
</evidence>
<dbReference type="OrthoDB" id="8922241at2759"/>
<feature type="region of interest" description="Disordered" evidence="1">
    <location>
        <begin position="550"/>
        <end position="578"/>
    </location>
</feature>
<feature type="region of interest" description="Disordered" evidence="1">
    <location>
        <begin position="229"/>
        <end position="297"/>
    </location>
</feature>
<gene>
    <name evidence="3" type="ORF">B0J11DRAFT_257695</name>
</gene>
<dbReference type="AlphaFoldDB" id="A0A9P9ISC2"/>
<keyword evidence="4" id="KW-1185">Reference proteome</keyword>
<name>A0A9P9ISC2_9PLEO</name>
<feature type="compositionally biased region" description="Polar residues" evidence="1">
    <location>
        <begin position="238"/>
        <end position="291"/>
    </location>
</feature>
<feature type="domain" description="C2H2-type" evidence="2">
    <location>
        <begin position="539"/>
        <end position="560"/>
    </location>
</feature>